<keyword evidence="1" id="KW-0732">Signal</keyword>
<dbReference type="EMBL" id="JAEVLS010000001">
    <property type="protein sequence ID" value="MBM0103660.1"/>
    <property type="molecule type" value="Genomic_DNA"/>
</dbReference>
<dbReference type="Proteomes" id="UP000661077">
    <property type="component" value="Unassembled WGS sequence"/>
</dbReference>
<sequence length="274" mass="29596">MTSQYIYIGALAALQLAGNVAVAAEQNLGRDTERRAVESTNLSLGLSASDSDTKESTSNGTFGLTGVATLPIGSLFGASLSGNYSRTTARTSDVLLDVTSQGTSRPSCRFNNYDAAATIFARRPTLGRISASYGQGELKSDCGDDSVFVSTGTDTLGTDFYRFAAEAYLWDFTVGAVHTSTELEDGPKIESNVFSASWYPIDSVRVMLSGGEMYEQDTYGIEIEHQPEFMGNSLGVALGYSVVDREQEIGTISFSVVYHFGTKVELKTRDRQYR</sequence>
<protein>
    <submittedName>
        <fullName evidence="2">Uncharacterized protein</fullName>
    </submittedName>
</protein>
<evidence type="ECO:0000256" key="1">
    <source>
        <dbReference type="SAM" id="SignalP"/>
    </source>
</evidence>
<gene>
    <name evidence="2" type="ORF">JM946_02845</name>
</gene>
<reference evidence="2 3" key="1">
    <citation type="journal article" date="2021" name="Int. J. Syst. Evol. Microbiol.">
        <title>Steroidobacter gossypii sp. nov., isolated from soil of cotton cropping field.</title>
        <authorList>
            <person name="Huang R."/>
            <person name="Yang S."/>
            <person name="Zhen C."/>
            <person name="Liu W."/>
        </authorList>
    </citation>
    <scope>NUCLEOTIDE SEQUENCE [LARGE SCALE GENOMIC DNA]</scope>
    <source>
        <strain evidence="2 3">S1-65</strain>
    </source>
</reference>
<dbReference type="RefSeq" id="WP_203165621.1">
    <property type="nucleotide sequence ID" value="NZ_JAEVLS010000001.1"/>
</dbReference>
<keyword evidence="3" id="KW-1185">Reference proteome</keyword>
<organism evidence="2 3">
    <name type="scientific">Steroidobacter gossypii</name>
    <dbReference type="NCBI Taxonomy" id="2805490"/>
    <lineage>
        <taxon>Bacteria</taxon>
        <taxon>Pseudomonadati</taxon>
        <taxon>Pseudomonadota</taxon>
        <taxon>Gammaproteobacteria</taxon>
        <taxon>Steroidobacterales</taxon>
        <taxon>Steroidobacteraceae</taxon>
        <taxon>Steroidobacter</taxon>
    </lineage>
</organism>
<comment type="caution">
    <text evidence="2">The sequence shown here is derived from an EMBL/GenBank/DDBJ whole genome shotgun (WGS) entry which is preliminary data.</text>
</comment>
<accession>A0ABS1WRQ4</accession>
<proteinExistence type="predicted"/>
<feature type="signal peptide" evidence="1">
    <location>
        <begin position="1"/>
        <end position="23"/>
    </location>
</feature>
<evidence type="ECO:0000313" key="2">
    <source>
        <dbReference type="EMBL" id="MBM0103660.1"/>
    </source>
</evidence>
<name>A0ABS1WRQ4_9GAMM</name>
<feature type="chain" id="PRO_5047056631" evidence="1">
    <location>
        <begin position="24"/>
        <end position="274"/>
    </location>
</feature>
<evidence type="ECO:0000313" key="3">
    <source>
        <dbReference type="Proteomes" id="UP000661077"/>
    </source>
</evidence>